<evidence type="ECO:0000313" key="2">
    <source>
        <dbReference type="Proteomes" id="UP001063348"/>
    </source>
</evidence>
<dbReference type="CDD" id="cd00085">
    <property type="entry name" value="HNHc"/>
    <property type="match status" value="1"/>
</dbReference>
<keyword evidence="2" id="KW-1185">Reference proteome</keyword>
<sequence>MSKRGTIREDGMVFAKMQNGKELWLTQEDFAVWRQKEIDRATRWQKKRSAEVATILNEIKTSRGCARCGYNANPVALDFDHIDRSTKSFDIGRMRAKTSIEKLLAEVDKCQVLCANCHRIKTFEEGDHLS</sequence>
<dbReference type="EMBL" id="OL362281">
    <property type="protein sequence ID" value="URY98811.1"/>
    <property type="molecule type" value="Genomic_DNA"/>
</dbReference>
<dbReference type="Proteomes" id="UP001063348">
    <property type="component" value="Segment"/>
</dbReference>
<evidence type="ECO:0008006" key="3">
    <source>
        <dbReference type="Google" id="ProtNLM"/>
    </source>
</evidence>
<reference evidence="1" key="1">
    <citation type="submission" date="2021-11" db="EMBL/GenBank/DDBJ databases">
        <title>The TAILOR 12: Case summaries of 12 patient that have undergone phage therapy for multidrug-resistant infections.</title>
        <authorList>
            <person name="Green S."/>
            <person name="Terwilliger A."/>
            <person name="Clark J."/>
            <person name="Salazar K."/>
            <person name="Maresso A."/>
        </authorList>
    </citation>
    <scope>NUCLEOTIDE SEQUENCE</scope>
</reference>
<evidence type="ECO:0000313" key="1">
    <source>
        <dbReference type="EMBL" id="URY98811.1"/>
    </source>
</evidence>
<name>A0A976RWD8_9CAUD</name>
<accession>A0A976RWD8</accession>
<protein>
    <recommendedName>
        <fullName evidence="3">HNH endonuclease</fullName>
    </recommendedName>
</protein>
<gene>
    <name evidence="1" type="ORF">6996_0014</name>
</gene>
<dbReference type="InterPro" id="IPR003615">
    <property type="entry name" value="HNH_nuc"/>
</dbReference>
<proteinExistence type="predicted"/>
<organism evidence="1 2">
    <name type="scientific">Klebsiella phage 6996</name>
    <dbReference type="NCBI Taxonomy" id="2912299"/>
    <lineage>
        <taxon>Viruses</taxon>
        <taxon>Duplodnaviria</taxon>
        <taxon>Heunggongvirae</taxon>
        <taxon>Uroviricota</taxon>
        <taxon>Caudoviricetes</taxon>
        <taxon>Autographivirales</taxon>
        <taxon>Autotranscriptaviridae</taxon>
        <taxon>Studiervirinae</taxon>
        <taxon>Teetrevirus</taxon>
        <taxon>Teetrevirus tv6996</taxon>
    </lineage>
</organism>